<feature type="active site" description="Charge relay system" evidence="5">
    <location>
        <position position="609"/>
    </location>
</feature>
<dbReference type="InterPro" id="IPR000209">
    <property type="entry name" value="Peptidase_S8/S53_dom"/>
</dbReference>
<keyword evidence="9" id="KW-1185">Reference proteome</keyword>
<reference evidence="8 9" key="1">
    <citation type="journal article" date="2018" name="BMC Genomics">
        <title>Genomic comparison of Trypanosoma conorhini and Trypanosoma rangeli to Trypanosoma cruzi strains of high and low virulence.</title>
        <authorList>
            <person name="Bradwell K.R."/>
            <person name="Koparde V.N."/>
            <person name="Matveyev A.V."/>
            <person name="Serrano M.G."/>
            <person name="Alves J.M."/>
            <person name="Parikh H."/>
            <person name="Huang B."/>
            <person name="Lee V."/>
            <person name="Espinosa-Alvarez O."/>
            <person name="Ortiz P.A."/>
            <person name="Costa-Martins A.G."/>
            <person name="Teixeira M.M."/>
            <person name="Buck G.A."/>
        </authorList>
    </citation>
    <scope>NUCLEOTIDE SEQUENCE [LARGE SCALE GENOMIC DNA]</scope>
    <source>
        <strain evidence="8 9">025E</strain>
    </source>
</reference>
<organism evidence="8 9">
    <name type="scientific">Trypanosoma conorhini</name>
    <dbReference type="NCBI Taxonomy" id="83891"/>
    <lineage>
        <taxon>Eukaryota</taxon>
        <taxon>Discoba</taxon>
        <taxon>Euglenozoa</taxon>
        <taxon>Kinetoplastea</taxon>
        <taxon>Metakinetoplastina</taxon>
        <taxon>Trypanosomatida</taxon>
        <taxon>Trypanosomatidae</taxon>
        <taxon>Trypanosoma</taxon>
    </lineage>
</organism>
<dbReference type="GeneID" id="40317081"/>
<accession>A0A3R7L5S7</accession>
<dbReference type="InterPro" id="IPR034058">
    <property type="entry name" value="TagA/B/C/D_pept_dom"/>
</dbReference>
<evidence type="ECO:0000256" key="2">
    <source>
        <dbReference type="ARBA" id="ARBA00022670"/>
    </source>
</evidence>
<dbReference type="RefSeq" id="XP_029229603.1">
    <property type="nucleotide sequence ID" value="XM_029370388.1"/>
</dbReference>
<dbReference type="PROSITE" id="PS51892">
    <property type="entry name" value="SUBTILASE"/>
    <property type="match status" value="1"/>
</dbReference>
<name>A0A3R7L5S7_9TRYP</name>
<dbReference type="Pfam" id="PF00082">
    <property type="entry name" value="Peptidase_S8"/>
    <property type="match status" value="1"/>
</dbReference>
<dbReference type="PANTHER" id="PTHR43399">
    <property type="entry name" value="SUBTILISIN-RELATED"/>
    <property type="match status" value="1"/>
</dbReference>
<dbReference type="InterPro" id="IPR036852">
    <property type="entry name" value="Peptidase_S8/S53_dom_sf"/>
</dbReference>
<comment type="caution">
    <text evidence="8">The sequence shown here is derived from an EMBL/GenBank/DDBJ whole genome shotgun (WGS) entry which is preliminary data.</text>
</comment>
<dbReference type="SMART" id="SM00181">
    <property type="entry name" value="EGF"/>
    <property type="match status" value="3"/>
</dbReference>
<dbReference type="EC" id="3.4.21.-" evidence="8"/>
<dbReference type="SUPFAM" id="SSF52743">
    <property type="entry name" value="Subtilisin-like"/>
    <property type="match status" value="1"/>
</dbReference>
<sequence>MSALSTLLAVLALCLLCGTSRCAAAAAAESSQSPAWKRSPLQKWLGAEWSQKHEAPLYWFLQQQHHHRQPRQQYIPLADNSTSHLAAPHTPRRVHGSAHTARMAGVAGAGAWPLESNYGRYIIVRLGKLSRGERRKVWYALMKHGLEDIHIIDELHMLVYVDSPRANRLRRAVEAADDGAAPPLSLLTVLDVYSTSAGAHLKLSRVLRRSMNSCGALHGAAGRGGEEDFNRLAEHGSRWRLPLDVRTAVGREEVVEESLRGVLRKAADVSVGCRWDIVSSPAGKGHVRWVLALASQGRQDGDEEASLICRCAAFIHAVVRHPAVRWMEVAVEQVAPLNFHATALVQHGEQDEAQPFRPFWGGGINGSGELIGVADSGVDFDSCFFHDPKESVTLYPKVNHRHRKVVSFVPSDLFPGEVLIGDKERGHGTHVAGTVAGHMLGNGENSKYDGVAKGAKLFFTSLGARSQSMLTLPVDITDVFRPGYKEGAHIFSNSWGFFAPGEYTAVEKSMDSLASQMEDALIIFAAGNTPNSGLLTPCRAKNMICIGAHKNSFDRYEQNIIAGFSSPGPTYDHRVKPELVTPGDSIISALSDGNISTRQCTVVSMRGTSMATAALAGSAALMRHHLRKLENVSSPSAALLKALLIHATVNLNNSRMSGFGRLDMSLFFTPTGIRGWFRDRNFIDHHTSNVHHFTLGPVSPEVDEMVRVTLAWTDLGAAMEGSLKSLVNDLDVVVVDSTGVLHFAGSNNTLDTTNVMEQIRLPPSWELAAGFRVLVYGGSVHAGIKQPYALVVSGPSLRYVGDADVMPNVRCANNCSGHGDCVGGVCKCHAGYRFVDCSICDEETVCHGHGTCEAKELRCTCDNEHFADANCSSCKSGWYGPSCSSDCKCSNRGKCDVVTGECACPMDKNVGWIGVFRGSSLRVLLSGLCRRKL</sequence>
<dbReference type="InterPro" id="IPR051048">
    <property type="entry name" value="Peptidase_S8/S53_subtilisin"/>
</dbReference>
<evidence type="ECO:0000256" key="3">
    <source>
        <dbReference type="ARBA" id="ARBA00022801"/>
    </source>
</evidence>
<dbReference type="InterPro" id="IPR015500">
    <property type="entry name" value="Peptidase_S8_subtilisin-rel"/>
</dbReference>
<dbReference type="Gene3D" id="2.10.25.10">
    <property type="entry name" value="Laminin"/>
    <property type="match status" value="1"/>
</dbReference>
<feature type="domain" description="EGF-like" evidence="7">
    <location>
        <begin position="810"/>
        <end position="838"/>
    </location>
</feature>
<keyword evidence="4 5" id="KW-0720">Serine protease</keyword>
<feature type="active site" description="Charge relay system" evidence="5">
    <location>
        <position position="375"/>
    </location>
</feature>
<dbReference type="Proteomes" id="UP000284403">
    <property type="component" value="Unassembled WGS sequence"/>
</dbReference>
<feature type="chain" id="PRO_5018719070" evidence="6">
    <location>
        <begin position="23"/>
        <end position="933"/>
    </location>
</feature>
<dbReference type="InterPro" id="IPR008979">
    <property type="entry name" value="Galactose-bd-like_sf"/>
</dbReference>
<evidence type="ECO:0000313" key="9">
    <source>
        <dbReference type="Proteomes" id="UP000284403"/>
    </source>
</evidence>
<dbReference type="CDD" id="cd04842">
    <property type="entry name" value="Peptidases_S8_Kp43_protease"/>
    <property type="match status" value="1"/>
</dbReference>
<feature type="signal peptide" evidence="6">
    <location>
        <begin position="1"/>
        <end position="22"/>
    </location>
</feature>
<dbReference type="GO" id="GO:0006508">
    <property type="term" value="P:proteolysis"/>
    <property type="evidence" value="ECO:0007669"/>
    <property type="project" value="UniProtKB-KW"/>
</dbReference>
<evidence type="ECO:0000256" key="5">
    <source>
        <dbReference type="PROSITE-ProRule" id="PRU01240"/>
    </source>
</evidence>
<dbReference type="GO" id="GO:0004252">
    <property type="term" value="F:serine-type endopeptidase activity"/>
    <property type="evidence" value="ECO:0007669"/>
    <property type="project" value="UniProtKB-UniRule"/>
</dbReference>
<feature type="domain" description="EGF-like" evidence="7">
    <location>
        <begin position="882"/>
        <end position="930"/>
    </location>
</feature>
<dbReference type="Gene3D" id="3.40.50.200">
    <property type="entry name" value="Peptidase S8/S53 domain"/>
    <property type="match status" value="1"/>
</dbReference>
<gene>
    <name evidence="8" type="ORF">Tco025E_03470</name>
</gene>
<comment type="similarity">
    <text evidence="1 5">Belongs to the peptidase S8 family.</text>
</comment>
<evidence type="ECO:0000313" key="8">
    <source>
        <dbReference type="EMBL" id="RNF21629.1"/>
    </source>
</evidence>
<dbReference type="PROSITE" id="PS00137">
    <property type="entry name" value="SUBTILASE_HIS"/>
    <property type="match status" value="1"/>
</dbReference>
<dbReference type="SUPFAM" id="SSF49785">
    <property type="entry name" value="Galactose-binding domain-like"/>
    <property type="match status" value="1"/>
</dbReference>
<keyword evidence="3 5" id="KW-0378">Hydrolase</keyword>
<dbReference type="AlphaFoldDB" id="A0A3R7L5S7"/>
<proteinExistence type="inferred from homology"/>
<dbReference type="PANTHER" id="PTHR43399:SF4">
    <property type="entry name" value="CELL WALL-ASSOCIATED PROTEASE"/>
    <property type="match status" value="1"/>
</dbReference>
<feature type="domain" description="EGF-like" evidence="7">
    <location>
        <begin position="839"/>
        <end position="872"/>
    </location>
</feature>
<dbReference type="InterPro" id="IPR022398">
    <property type="entry name" value="Peptidase_S8_His-AS"/>
</dbReference>
<keyword evidence="6" id="KW-0732">Signal</keyword>
<evidence type="ECO:0000259" key="7">
    <source>
        <dbReference type="SMART" id="SM00181"/>
    </source>
</evidence>
<evidence type="ECO:0000256" key="6">
    <source>
        <dbReference type="SAM" id="SignalP"/>
    </source>
</evidence>
<dbReference type="Gene3D" id="2.60.120.380">
    <property type="match status" value="1"/>
</dbReference>
<dbReference type="EMBL" id="MKKU01000152">
    <property type="protein sequence ID" value="RNF21629.1"/>
    <property type="molecule type" value="Genomic_DNA"/>
</dbReference>
<dbReference type="InterPro" id="IPR000742">
    <property type="entry name" value="EGF"/>
</dbReference>
<dbReference type="OrthoDB" id="243496at2759"/>
<feature type="active site" description="Charge relay system" evidence="5">
    <location>
        <position position="427"/>
    </location>
</feature>
<keyword evidence="2 5" id="KW-0645">Protease</keyword>
<protein>
    <submittedName>
        <fullName evidence="8">Putative subtilisin-like serine peptidase</fullName>
        <ecNumber evidence="8">3.4.21.-</ecNumber>
    </submittedName>
</protein>
<evidence type="ECO:0000256" key="4">
    <source>
        <dbReference type="ARBA" id="ARBA00022825"/>
    </source>
</evidence>
<dbReference type="PRINTS" id="PR00723">
    <property type="entry name" value="SUBTILISIN"/>
</dbReference>
<evidence type="ECO:0000256" key="1">
    <source>
        <dbReference type="ARBA" id="ARBA00011073"/>
    </source>
</evidence>